<dbReference type="PANTHER" id="PTHR22916:SF3">
    <property type="entry name" value="UDP-GLCNAC:BETAGAL BETA-1,3-N-ACETYLGLUCOSAMINYLTRANSFERASE-LIKE PROTEIN 1"/>
    <property type="match status" value="1"/>
</dbReference>
<proteinExistence type="predicted"/>
<keyword evidence="4" id="KW-1185">Reference proteome</keyword>
<dbReference type="InterPro" id="IPR001173">
    <property type="entry name" value="Glyco_trans_2-like"/>
</dbReference>
<dbReference type="STRING" id="494016.SAMN04487965_0009"/>
<evidence type="ECO:0000313" key="4">
    <source>
        <dbReference type="Proteomes" id="UP000184170"/>
    </source>
</evidence>
<organism evidence="3 4">
    <name type="scientific">Microbulbifer donghaiensis</name>
    <dbReference type="NCBI Taxonomy" id="494016"/>
    <lineage>
        <taxon>Bacteria</taxon>
        <taxon>Pseudomonadati</taxon>
        <taxon>Pseudomonadota</taxon>
        <taxon>Gammaproteobacteria</taxon>
        <taxon>Cellvibrionales</taxon>
        <taxon>Microbulbiferaceae</taxon>
        <taxon>Microbulbifer</taxon>
    </lineage>
</organism>
<sequence length="756" mass="85050">MNVFVLCAGRCGSVTLSKACQHIENFSCGHESRTGLHAHHRLSFPENHIEIDNRLSWMLGALDAAFGDEAIYVHLTRNDFATAESYNKRWDKDMSIVTAYTAGILMRDSQGMDDCLDYVATVNANIHHFLKNKSKVFKIAIENFSDDFAAFWEGIGAQGDLDKSLVELQSNYNESKLVEGNRKLPVGGNHSFISRKLYQILVGQQERLDTVGNRLEAVGGGLDSVGNRLEAVGCGLDAVGKRVEQAEQLLSKQEKMGALERESLNKEIKNNKELISKLQLEGKHLNSLLKKERKRNADLRSSLMYSVGAAFMKGLGSGRLLPLRLPFAWIYSLKGVVDYRKANQAAAGRDLHVRTGAEGAAVKSTVVSVVNRGSEKWPKPNSTSLAFQAMRVMENHGLDEAIKFFETYKTERDNGVYQVLLANKVVSDDKQWLFHINKYLEDQGVLPIALLSRGEDVASEFQRITSEVPSSYCLDENPKVSIIMPAFNAEKTIKHSVSSILSQTWKNIELIIVDDCSSDNTWELIREFERCDDRVIAVKNKVNVGPYVSKNMALKFASGEFLTGHDADDWAHPQRIERQLKLMLGDRDIKVSIARMLRLRQDRYVDRFSRIGSTSHDGVARIASISCMFDLQEFRENLGHWDCVRFGGDSELIARATKIFKDKFVVQDLISMICLDAEGSLTNHPEHGVDRVRGISPSRAEYREAWMRWHEGLERDAAYLEFPYVTRKYPAPEAALVPLQAINENLDELTKPTLPA</sequence>
<feature type="coiled-coil region" evidence="1">
    <location>
        <begin position="236"/>
        <end position="281"/>
    </location>
</feature>
<dbReference type="InterPro" id="IPR027417">
    <property type="entry name" value="P-loop_NTPase"/>
</dbReference>
<dbReference type="RefSeq" id="WP_084535399.1">
    <property type="nucleotide sequence ID" value="NZ_FQVA01000001.1"/>
</dbReference>
<evidence type="ECO:0000256" key="1">
    <source>
        <dbReference type="SAM" id="Coils"/>
    </source>
</evidence>
<dbReference type="SUPFAM" id="SSF53448">
    <property type="entry name" value="Nucleotide-diphospho-sugar transferases"/>
    <property type="match status" value="1"/>
</dbReference>
<dbReference type="Gene3D" id="3.90.550.10">
    <property type="entry name" value="Spore Coat Polysaccharide Biosynthesis Protein SpsA, Chain A"/>
    <property type="match status" value="1"/>
</dbReference>
<accession>A0A1M4TY55</accession>
<dbReference type="EMBL" id="FQVA01000001">
    <property type="protein sequence ID" value="SHE49378.1"/>
    <property type="molecule type" value="Genomic_DNA"/>
</dbReference>
<evidence type="ECO:0000313" key="3">
    <source>
        <dbReference type="EMBL" id="SHE49378.1"/>
    </source>
</evidence>
<keyword evidence="3" id="KW-0808">Transferase</keyword>
<gene>
    <name evidence="3" type="ORF">SAMN04487965_0009</name>
</gene>
<dbReference type="Pfam" id="PF00535">
    <property type="entry name" value="Glycos_transf_2"/>
    <property type="match status" value="1"/>
</dbReference>
<evidence type="ECO:0000259" key="2">
    <source>
        <dbReference type="Pfam" id="PF00535"/>
    </source>
</evidence>
<dbReference type="AlphaFoldDB" id="A0A1M4TY55"/>
<reference evidence="4" key="1">
    <citation type="submission" date="2016-11" db="EMBL/GenBank/DDBJ databases">
        <authorList>
            <person name="Varghese N."/>
            <person name="Submissions S."/>
        </authorList>
    </citation>
    <scope>NUCLEOTIDE SEQUENCE [LARGE SCALE GENOMIC DNA]</scope>
    <source>
        <strain evidence="4">CGMCC 1.7063</strain>
    </source>
</reference>
<feature type="domain" description="Glycosyltransferase 2-like" evidence="2">
    <location>
        <begin position="481"/>
        <end position="588"/>
    </location>
</feature>
<dbReference type="GO" id="GO:0016758">
    <property type="term" value="F:hexosyltransferase activity"/>
    <property type="evidence" value="ECO:0007669"/>
    <property type="project" value="UniProtKB-ARBA"/>
</dbReference>
<dbReference type="OrthoDB" id="1429303at2"/>
<dbReference type="PANTHER" id="PTHR22916">
    <property type="entry name" value="GLYCOSYLTRANSFERASE"/>
    <property type="match status" value="1"/>
</dbReference>
<dbReference type="Proteomes" id="UP000184170">
    <property type="component" value="Unassembled WGS sequence"/>
</dbReference>
<keyword evidence="1" id="KW-0175">Coiled coil</keyword>
<name>A0A1M4TY55_9GAMM</name>
<dbReference type="InterPro" id="IPR029044">
    <property type="entry name" value="Nucleotide-diphossugar_trans"/>
</dbReference>
<dbReference type="SUPFAM" id="SSF52540">
    <property type="entry name" value="P-loop containing nucleoside triphosphate hydrolases"/>
    <property type="match status" value="1"/>
</dbReference>
<dbReference type="CDD" id="cd00761">
    <property type="entry name" value="Glyco_tranf_GTA_type"/>
    <property type="match status" value="1"/>
</dbReference>
<protein>
    <submittedName>
        <fullName evidence="3">Glycosyltransferase involved in cell wall bisynthesis</fullName>
    </submittedName>
</protein>